<evidence type="ECO:0000256" key="2">
    <source>
        <dbReference type="ARBA" id="ARBA00022630"/>
    </source>
</evidence>
<keyword evidence="2" id="KW-0285">Flavoprotein</keyword>
<comment type="caution">
    <text evidence="6">The sequence shown here is derived from an EMBL/GenBank/DDBJ whole genome shotgun (WGS) entry which is preliminary data.</text>
</comment>
<dbReference type="Gene3D" id="3.30.70.2450">
    <property type="match status" value="1"/>
</dbReference>
<accession>A0AAD4BX72</accession>
<dbReference type="AlphaFoldDB" id="A0AAD4BX72"/>
<dbReference type="PANTHER" id="PTHR43004:SF19">
    <property type="entry name" value="BINDING MONOOXYGENASE, PUTATIVE (JCVI)-RELATED"/>
    <property type="match status" value="1"/>
</dbReference>
<keyword evidence="3" id="KW-0274">FAD</keyword>
<evidence type="ECO:0000259" key="5">
    <source>
        <dbReference type="Pfam" id="PF01494"/>
    </source>
</evidence>
<dbReference type="Gene3D" id="3.40.30.20">
    <property type="match status" value="1"/>
</dbReference>
<dbReference type="GO" id="GO:0071949">
    <property type="term" value="F:FAD binding"/>
    <property type="evidence" value="ECO:0007669"/>
    <property type="project" value="InterPro"/>
</dbReference>
<dbReference type="EMBL" id="WHUW01000010">
    <property type="protein sequence ID" value="KAF8441711.1"/>
    <property type="molecule type" value="Genomic_DNA"/>
</dbReference>
<dbReference type="PANTHER" id="PTHR43004">
    <property type="entry name" value="TRK SYSTEM POTASSIUM UPTAKE PROTEIN"/>
    <property type="match status" value="1"/>
</dbReference>
<evidence type="ECO:0000256" key="1">
    <source>
        <dbReference type="ARBA" id="ARBA00001974"/>
    </source>
</evidence>
<organism evidence="6 7">
    <name type="scientific">Boletus edulis BED1</name>
    <dbReference type="NCBI Taxonomy" id="1328754"/>
    <lineage>
        <taxon>Eukaryota</taxon>
        <taxon>Fungi</taxon>
        <taxon>Dikarya</taxon>
        <taxon>Basidiomycota</taxon>
        <taxon>Agaricomycotina</taxon>
        <taxon>Agaricomycetes</taxon>
        <taxon>Agaricomycetidae</taxon>
        <taxon>Boletales</taxon>
        <taxon>Boletineae</taxon>
        <taxon>Boletaceae</taxon>
        <taxon>Boletoideae</taxon>
        <taxon>Boletus</taxon>
    </lineage>
</organism>
<evidence type="ECO:0000256" key="4">
    <source>
        <dbReference type="ARBA" id="ARBA00023002"/>
    </source>
</evidence>
<dbReference type="InterPro" id="IPR036188">
    <property type="entry name" value="FAD/NAD-bd_sf"/>
</dbReference>
<dbReference type="Gene3D" id="3.50.50.60">
    <property type="entry name" value="FAD/NAD(P)-binding domain"/>
    <property type="match status" value="1"/>
</dbReference>
<dbReference type="InterPro" id="IPR002938">
    <property type="entry name" value="FAD-bd"/>
</dbReference>
<evidence type="ECO:0000313" key="6">
    <source>
        <dbReference type="EMBL" id="KAF8441711.1"/>
    </source>
</evidence>
<comment type="cofactor">
    <cofactor evidence="1">
        <name>FAD</name>
        <dbReference type="ChEBI" id="CHEBI:57692"/>
    </cofactor>
</comment>
<keyword evidence="7" id="KW-1185">Reference proteome</keyword>
<dbReference type="SUPFAM" id="SSF51905">
    <property type="entry name" value="FAD/NAD(P)-binding domain"/>
    <property type="match status" value="1"/>
</dbReference>
<dbReference type="GO" id="GO:0016709">
    <property type="term" value="F:oxidoreductase activity, acting on paired donors, with incorporation or reduction of molecular oxygen, NAD(P)H as one donor, and incorporation of one atom of oxygen"/>
    <property type="evidence" value="ECO:0007669"/>
    <property type="project" value="UniProtKB-ARBA"/>
</dbReference>
<reference evidence="6" key="1">
    <citation type="submission" date="2019-10" db="EMBL/GenBank/DDBJ databases">
        <authorList>
            <consortium name="DOE Joint Genome Institute"/>
            <person name="Kuo A."/>
            <person name="Miyauchi S."/>
            <person name="Kiss E."/>
            <person name="Drula E."/>
            <person name="Kohler A."/>
            <person name="Sanchez-Garcia M."/>
            <person name="Andreopoulos B."/>
            <person name="Barry K.W."/>
            <person name="Bonito G."/>
            <person name="Buee M."/>
            <person name="Carver A."/>
            <person name="Chen C."/>
            <person name="Cichocki N."/>
            <person name="Clum A."/>
            <person name="Culley D."/>
            <person name="Crous P.W."/>
            <person name="Fauchery L."/>
            <person name="Girlanda M."/>
            <person name="Hayes R."/>
            <person name="Keri Z."/>
            <person name="LaButti K."/>
            <person name="Lipzen A."/>
            <person name="Lombard V."/>
            <person name="Magnuson J."/>
            <person name="Maillard F."/>
            <person name="Morin E."/>
            <person name="Murat C."/>
            <person name="Nolan M."/>
            <person name="Ohm R."/>
            <person name="Pangilinan J."/>
            <person name="Pereira M."/>
            <person name="Perotto S."/>
            <person name="Peter M."/>
            <person name="Riley R."/>
            <person name="Sitrit Y."/>
            <person name="Stielow B."/>
            <person name="Szollosi G."/>
            <person name="Zifcakova L."/>
            <person name="Stursova M."/>
            <person name="Spatafora J.W."/>
            <person name="Tedersoo L."/>
            <person name="Vaario L.-M."/>
            <person name="Yamada A."/>
            <person name="Yan M."/>
            <person name="Wang P."/>
            <person name="Xu J."/>
            <person name="Bruns T."/>
            <person name="Baldrian P."/>
            <person name="Vilgalys R."/>
            <person name="Henrissat B."/>
            <person name="Grigoriev I.V."/>
            <person name="Hibbett D."/>
            <person name="Nagy L.G."/>
            <person name="Martin F.M."/>
        </authorList>
    </citation>
    <scope>NUCLEOTIDE SEQUENCE</scope>
    <source>
        <strain evidence="6">BED1</strain>
    </source>
</reference>
<dbReference type="InterPro" id="IPR050641">
    <property type="entry name" value="RIFMO-like"/>
</dbReference>
<keyword evidence="4" id="KW-0560">Oxidoreductase</keyword>
<feature type="domain" description="FAD-binding" evidence="5">
    <location>
        <begin position="6"/>
        <end position="355"/>
    </location>
</feature>
<dbReference type="Pfam" id="PF01494">
    <property type="entry name" value="FAD_binding_3"/>
    <property type="match status" value="1"/>
</dbReference>
<protein>
    <submittedName>
        <fullName evidence="6">FAD binding domain-containing protein</fullName>
    </submittedName>
</protein>
<evidence type="ECO:0000313" key="7">
    <source>
        <dbReference type="Proteomes" id="UP001194468"/>
    </source>
</evidence>
<dbReference type="InterPro" id="IPR038220">
    <property type="entry name" value="PHOX_C_sf"/>
</dbReference>
<sequence>MMPSDAPVLVAGGGPSGLVAALTLLQNNIPVRIVTKELEYRLGQRGNGVWPRTFEVFHFLRAFGAHQSAQSILPVREYRPGTLDPCKTFTVVPHNDPTPSIPYNNPMFLGQPTLEAILRSHIENYGCSVELGTELLSFEDDGERILAKLVKRKDGEETFETFEASYLVGADGAKSITRKQLGLAFLGETVQDFGCVVGDLCLEIEGVDRKHWHFFGDRSSDFFNLRPTDEIAPDGFQFLIAVKDHDPQQLLADQHLMVKCMSALTGHEINIRKVDALSVFRPNIRMVDKFGSGRVFIVGDAAHVHSPTGGQGLNTGIQDAFNLAWKLSLVHKGLSPITLLDSYTTERLPVIAEMLNITTGIFNKVRLATSTQSAMEREKRMNMLGVNCRSSPVVLDEFTQAEPVSAYGLLEEGMLVAGDRAPDATKLGLVVARATGGVETTTRLFDVFSPVYHTVLVFAPDAASSTDVLDVLSRYPKDVIRPAIVLPQDSDVTTGAQVDLVVDHDGHAYRGYLAENGKKKVVVVRPDGVVGAMVHGAEGVEAYFAKIFNV</sequence>
<gene>
    <name evidence="6" type="ORF">L210DRAFT_2087774</name>
</gene>
<dbReference type="Proteomes" id="UP001194468">
    <property type="component" value="Unassembled WGS sequence"/>
</dbReference>
<dbReference type="PRINTS" id="PR00420">
    <property type="entry name" value="RNGMNOXGNASE"/>
</dbReference>
<reference evidence="6" key="2">
    <citation type="journal article" date="2020" name="Nat. Commun.">
        <title>Large-scale genome sequencing of mycorrhizal fungi provides insights into the early evolution of symbiotic traits.</title>
        <authorList>
            <person name="Miyauchi S."/>
            <person name="Kiss E."/>
            <person name="Kuo A."/>
            <person name="Drula E."/>
            <person name="Kohler A."/>
            <person name="Sanchez-Garcia M."/>
            <person name="Morin E."/>
            <person name="Andreopoulos B."/>
            <person name="Barry K.W."/>
            <person name="Bonito G."/>
            <person name="Buee M."/>
            <person name="Carver A."/>
            <person name="Chen C."/>
            <person name="Cichocki N."/>
            <person name="Clum A."/>
            <person name="Culley D."/>
            <person name="Crous P.W."/>
            <person name="Fauchery L."/>
            <person name="Girlanda M."/>
            <person name="Hayes R.D."/>
            <person name="Keri Z."/>
            <person name="LaButti K."/>
            <person name="Lipzen A."/>
            <person name="Lombard V."/>
            <person name="Magnuson J."/>
            <person name="Maillard F."/>
            <person name="Murat C."/>
            <person name="Nolan M."/>
            <person name="Ohm R.A."/>
            <person name="Pangilinan J."/>
            <person name="Pereira M.F."/>
            <person name="Perotto S."/>
            <person name="Peter M."/>
            <person name="Pfister S."/>
            <person name="Riley R."/>
            <person name="Sitrit Y."/>
            <person name="Stielow J.B."/>
            <person name="Szollosi G."/>
            <person name="Zifcakova L."/>
            <person name="Stursova M."/>
            <person name="Spatafora J.W."/>
            <person name="Tedersoo L."/>
            <person name="Vaario L.M."/>
            <person name="Yamada A."/>
            <person name="Yan M."/>
            <person name="Wang P."/>
            <person name="Xu J."/>
            <person name="Bruns T."/>
            <person name="Baldrian P."/>
            <person name="Vilgalys R."/>
            <person name="Dunand C."/>
            <person name="Henrissat B."/>
            <person name="Grigoriev I.V."/>
            <person name="Hibbett D."/>
            <person name="Nagy L.G."/>
            <person name="Martin F.M."/>
        </authorList>
    </citation>
    <scope>NUCLEOTIDE SEQUENCE</scope>
    <source>
        <strain evidence="6">BED1</strain>
    </source>
</reference>
<proteinExistence type="predicted"/>
<evidence type="ECO:0000256" key="3">
    <source>
        <dbReference type="ARBA" id="ARBA00022827"/>
    </source>
</evidence>
<name>A0AAD4BX72_BOLED</name>